<gene>
    <name evidence="9" type="primary">mdtD</name>
    <name evidence="9" type="ORF">GCM10023144_27880</name>
</gene>
<feature type="domain" description="Major facilitator superfamily (MFS) profile" evidence="8">
    <location>
        <begin position="11"/>
        <end position="459"/>
    </location>
</feature>
<organism evidence="9 10">
    <name type="scientific">Pigmentiphaga soli</name>
    <dbReference type="NCBI Taxonomy" id="1007095"/>
    <lineage>
        <taxon>Bacteria</taxon>
        <taxon>Pseudomonadati</taxon>
        <taxon>Pseudomonadota</taxon>
        <taxon>Betaproteobacteria</taxon>
        <taxon>Burkholderiales</taxon>
        <taxon>Alcaligenaceae</taxon>
        <taxon>Pigmentiphaga</taxon>
    </lineage>
</organism>
<keyword evidence="2" id="KW-0813">Transport</keyword>
<dbReference type="EMBL" id="BAABFO010000012">
    <property type="protein sequence ID" value="GAA4335026.1"/>
    <property type="molecule type" value="Genomic_DNA"/>
</dbReference>
<evidence type="ECO:0000313" key="10">
    <source>
        <dbReference type="Proteomes" id="UP001501671"/>
    </source>
</evidence>
<comment type="caution">
    <text evidence="9">The sequence shown here is derived from an EMBL/GenBank/DDBJ whole genome shotgun (WGS) entry which is preliminary data.</text>
</comment>
<evidence type="ECO:0000256" key="6">
    <source>
        <dbReference type="ARBA" id="ARBA00023136"/>
    </source>
</evidence>
<dbReference type="InterPro" id="IPR020846">
    <property type="entry name" value="MFS_dom"/>
</dbReference>
<dbReference type="InterPro" id="IPR004638">
    <property type="entry name" value="EmrB-like"/>
</dbReference>
<evidence type="ECO:0000256" key="2">
    <source>
        <dbReference type="ARBA" id="ARBA00022448"/>
    </source>
</evidence>
<dbReference type="CDD" id="cd17503">
    <property type="entry name" value="MFS_LmrB_MDR_like"/>
    <property type="match status" value="1"/>
</dbReference>
<dbReference type="InterPro" id="IPR036259">
    <property type="entry name" value="MFS_trans_sf"/>
</dbReference>
<feature type="transmembrane region" description="Helical" evidence="7">
    <location>
        <begin position="163"/>
        <end position="186"/>
    </location>
</feature>
<dbReference type="RefSeq" id="WP_345250460.1">
    <property type="nucleotide sequence ID" value="NZ_BAABFO010000012.1"/>
</dbReference>
<feature type="transmembrane region" description="Helical" evidence="7">
    <location>
        <begin position="77"/>
        <end position="96"/>
    </location>
</feature>
<reference evidence="10" key="1">
    <citation type="journal article" date="2019" name="Int. J. Syst. Evol. Microbiol.">
        <title>The Global Catalogue of Microorganisms (GCM) 10K type strain sequencing project: providing services to taxonomists for standard genome sequencing and annotation.</title>
        <authorList>
            <consortium name="The Broad Institute Genomics Platform"/>
            <consortium name="The Broad Institute Genome Sequencing Center for Infectious Disease"/>
            <person name="Wu L."/>
            <person name="Ma J."/>
        </authorList>
    </citation>
    <scope>NUCLEOTIDE SEQUENCE [LARGE SCALE GENOMIC DNA]</scope>
    <source>
        <strain evidence="10">JCM 17666</strain>
    </source>
</reference>
<dbReference type="SUPFAM" id="SSF103473">
    <property type="entry name" value="MFS general substrate transporter"/>
    <property type="match status" value="1"/>
</dbReference>
<feature type="transmembrane region" description="Helical" evidence="7">
    <location>
        <begin position="135"/>
        <end position="157"/>
    </location>
</feature>
<keyword evidence="10" id="KW-1185">Reference proteome</keyword>
<dbReference type="Pfam" id="PF07690">
    <property type="entry name" value="MFS_1"/>
    <property type="match status" value="2"/>
</dbReference>
<feature type="transmembrane region" description="Helical" evidence="7">
    <location>
        <begin position="395"/>
        <end position="420"/>
    </location>
</feature>
<dbReference type="NCBIfam" id="NF007799">
    <property type="entry name" value="PRK10504.1"/>
    <property type="match status" value="1"/>
</dbReference>
<dbReference type="Gene3D" id="1.20.1720.10">
    <property type="entry name" value="Multidrug resistance protein D"/>
    <property type="match status" value="1"/>
</dbReference>
<dbReference type="PANTHER" id="PTHR42718:SF46">
    <property type="entry name" value="BLR6921 PROTEIN"/>
    <property type="match status" value="1"/>
</dbReference>
<evidence type="ECO:0000256" key="4">
    <source>
        <dbReference type="ARBA" id="ARBA00022692"/>
    </source>
</evidence>
<comment type="subcellular location">
    <subcellularLocation>
        <location evidence="1">Cell membrane</location>
        <topology evidence="1">Multi-pass membrane protein</topology>
    </subcellularLocation>
</comment>
<dbReference type="InterPro" id="IPR011701">
    <property type="entry name" value="MFS"/>
</dbReference>
<dbReference type="PANTHER" id="PTHR42718">
    <property type="entry name" value="MAJOR FACILITATOR SUPERFAMILY MULTIDRUG TRANSPORTER MFSC"/>
    <property type="match status" value="1"/>
</dbReference>
<evidence type="ECO:0000256" key="5">
    <source>
        <dbReference type="ARBA" id="ARBA00022989"/>
    </source>
</evidence>
<feature type="transmembrane region" description="Helical" evidence="7">
    <location>
        <begin position="256"/>
        <end position="274"/>
    </location>
</feature>
<keyword evidence="4 7" id="KW-0812">Transmembrane</keyword>
<feature type="transmembrane region" description="Helical" evidence="7">
    <location>
        <begin position="294"/>
        <end position="314"/>
    </location>
</feature>
<feature type="transmembrane region" description="Helical" evidence="7">
    <location>
        <begin position="227"/>
        <end position="244"/>
    </location>
</feature>
<feature type="transmembrane region" description="Helical" evidence="7">
    <location>
        <begin position="45"/>
        <end position="65"/>
    </location>
</feature>
<feature type="transmembrane region" description="Helical" evidence="7">
    <location>
        <begin position="432"/>
        <end position="454"/>
    </location>
</feature>
<sequence>MPALQRSLKPTLWLVAVGLFMQMLDSTIVNTALPAMAGSLGESPLRMQSVVISYALTMAVLIPASGWLADRFGTRRVFFAAIMLFTLGSALCAASQTLPQLVAARVVQGCGGAMLLPVGRLTLLRSFPREQLLRAMSFVAVPAMVGPLVGPWLGGIIAEKISWHWIFLINLPVGAIAGAGTWYLLADRREAEPRQFDLFGYFLLAFGMAAISLSLDGLSGLSIERVFVVLLLVFGLASVVAYWIRASRHPAPLFPLAVFHVHTFTVGLLGNLFARLGSGAMPYLLPLTLQLSLGYSPSHAGMMMLAAASASMLTKRLATSVIDHFGYRRVLVVNTLLVGAAMAAFSLVDPAHPVWLHVIFLAVFGAVNSLQFTAMNTLTLKDLDDQYASSGNSMLSMVQMLSMSMGVTVAAAILAGFTRYTGRGGATDPLPAFHSTFICVGLMTAASTWIFWQLSRDAADSGRRASDKRPADAGAVDVH</sequence>
<keyword evidence="6 7" id="KW-0472">Membrane</keyword>
<dbReference type="PROSITE" id="PS50850">
    <property type="entry name" value="MFS"/>
    <property type="match status" value="1"/>
</dbReference>
<feature type="transmembrane region" description="Helical" evidence="7">
    <location>
        <begin position="12"/>
        <end position="33"/>
    </location>
</feature>
<feature type="transmembrane region" description="Helical" evidence="7">
    <location>
        <begin position="354"/>
        <end position="374"/>
    </location>
</feature>
<proteinExistence type="predicted"/>
<feature type="transmembrane region" description="Helical" evidence="7">
    <location>
        <begin position="198"/>
        <end position="215"/>
    </location>
</feature>
<feature type="transmembrane region" description="Helical" evidence="7">
    <location>
        <begin position="326"/>
        <end position="348"/>
    </location>
</feature>
<protein>
    <submittedName>
        <fullName evidence="9">Multidrug transporter subunit MdtD</fullName>
    </submittedName>
</protein>
<dbReference type="Proteomes" id="UP001501671">
    <property type="component" value="Unassembled WGS sequence"/>
</dbReference>
<evidence type="ECO:0000256" key="3">
    <source>
        <dbReference type="ARBA" id="ARBA00022475"/>
    </source>
</evidence>
<keyword evidence="5 7" id="KW-1133">Transmembrane helix</keyword>
<dbReference type="NCBIfam" id="TIGR00711">
    <property type="entry name" value="efflux_EmrB"/>
    <property type="match status" value="1"/>
</dbReference>
<accession>A0ABP8H6G1</accession>
<feature type="transmembrane region" description="Helical" evidence="7">
    <location>
        <begin position="102"/>
        <end position="123"/>
    </location>
</feature>
<evidence type="ECO:0000256" key="7">
    <source>
        <dbReference type="SAM" id="Phobius"/>
    </source>
</evidence>
<dbReference type="PRINTS" id="PR01036">
    <property type="entry name" value="TCRTETB"/>
</dbReference>
<evidence type="ECO:0000313" key="9">
    <source>
        <dbReference type="EMBL" id="GAA4335026.1"/>
    </source>
</evidence>
<evidence type="ECO:0000259" key="8">
    <source>
        <dbReference type="PROSITE" id="PS50850"/>
    </source>
</evidence>
<name>A0ABP8H6G1_9BURK</name>
<dbReference type="Gene3D" id="1.20.1250.20">
    <property type="entry name" value="MFS general substrate transporter like domains"/>
    <property type="match status" value="1"/>
</dbReference>
<evidence type="ECO:0000256" key="1">
    <source>
        <dbReference type="ARBA" id="ARBA00004651"/>
    </source>
</evidence>
<keyword evidence="3" id="KW-1003">Cell membrane</keyword>